<dbReference type="RefSeq" id="WP_141845983.1">
    <property type="nucleotide sequence ID" value="NZ_BAAAPR010000018.1"/>
</dbReference>
<dbReference type="InterPro" id="IPR000073">
    <property type="entry name" value="AB_hydrolase_1"/>
</dbReference>
<gene>
    <name evidence="2" type="ORF">FB458_0205</name>
</gene>
<dbReference type="EMBL" id="VFMN01000001">
    <property type="protein sequence ID" value="TQJ07152.1"/>
    <property type="molecule type" value="Genomic_DNA"/>
</dbReference>
<dbReference type="GO" id="GO:0016787">
    <property type="term" value="F:hydrolase activity"/>
    <property type="evidence" value="ECO:0007669"/>
    <property type="project" value="UniProtKB-KW"/>
</dbReference>
<reference evidence="2 3" key="1">
    <citation type="submission" date="2019-06" db="EMBL/GenBank/DDBJ databases">
        <title>Sequencing the genomes of 1000 actinobacteria strains.</title>
        <authorList>
            <person name="Klenk H.-P."/>
        </authorList>
    </citation>
    <scope>NUCLEOTIDE SEQUENCE [LARGE SCALE GENOMIC DNA]</scope>
    <source>
        <strain evidence="2 3">DSM 18607</strain>
    </source>
</reference>
<evidence type="ECO:0000313" key="3">
    <source>
        <dbReference type="Proteomes" id="UP000317893"/>
    </source>
</evidence>
<organism evidence="2 3">
    <name type="scientific">Lapillicoccus jejuensis</name>
    <dbReference type="NCBI Taxonomy" id="402171"/>
    <lineage>
        <taxon>Bacteria</taxon>
        <taxon>Bacillati</taxon>
        <taxon>Actinomycetota</taxon>
        <taxon>Actinomycetes</taxon>
        <taxon>Micrococcales</taxon>
        <taxon>Intrasporangiaceae</taxon>
        <taxon>Lapillicoccus</taxon>
    </lineage>
</organism>
<protein>
    <submittedName>
        <fullName evidence="2">Alpha/beta hydrolase family protein</fullName>
    </submittedName>
</protein>
<feature type="domain" description="AB hydrolase-1" evidence="1">
    <location>
        <begin position="17"/>
        <end position="230"/>
    </location>
</feature>
<dbReference type="SUPFAM" id="SSF53474">
    <property type="entry name" value="alpha/beta-Hydrolases"/>
    <property type="match status" value="1"/>
</dbReference>
<dbReference type="Proteomes" id="UP000317893">
    <property type="component" value="Unassembled WGS sequence"/>
</dbReference>
<keyword evidence="3" id="KW-1185">Reference proteome</keyword>
<evidence type="ECO:0000313" key="2">
    <source>
        <dbReference type="EMBL" id="TQJ07152.1"/>
    </source>
</evidence>
<dbReference type="InterPro" id="IPR050266">
    <property type="entry name" value="AB_hydrolase_sf"/>
</dbReference>
<sequence length="244" mass="26149">MQLHVETRGHGPVRLALVHGFLGSGPLWTDVVDALDPDRFTVLLVDLRGHGASPRADTAAGERYGLAMMAADLVETLPTGLDAVVGHSLGGRVVADAVGSLQPRRAVYLDPGFGLRLPRDGVLGTLFWRTPGLRGVVAWAYDRVDRRLDAANAALVDAAHRQWDRSMAADVLQDVAVHPVPPAAPVVPSTLVLSDDARLVVPPADVDRFAALGWEVVRMPGIHHDVLLLDGPRTARVIEQAVLR</sequence>
<dbReference type="OrthoDB" id="8444301at2"/>
<proteinExistence type="predicted"/>
<keyword evidence="2" id="KW-0378">Hydrolase</keyword>
<dbReference type="AlphaFoldDB" id="A0A542DVM3"/>
<comment type="caution">
    <text evidence="2">The sequence shown here is derived from an EMBL/GenBank/DDBJ whole genome shotgun (WGS) entry which is preliminary data.</text>
</comment>
<dbReference type="Gene3D" id="3.40.50.1820">
    <property type="entry name" value="alpha/beta hydrolase"/>
    <property type="match status" value="1"/>
</dbReference>
<dbReference type="PANTHER" id="PTHR43798">
    <property type="entry name" value="MONOACYLGLYCEROL LIPASE"/>
    <property type="match status" value="1"/>
</dbReference>
<dbReference type="Pfam" id="PF12697">
    <property type="entry name" value="Abhydrolase_6"/>
    <property type="match status" value="1"/>
</dbReference>
<name>A0A542DVM3_9MICO</name>
<dbReference type="PANTHER" id="PTHR43798:SF33">
    <property type="entry name" value="HYDROLASE, PUTATIVE (AFU_ORTHOLOGUE AFUA_2G14860)-RELATED"/>
    <property type="match status" value="1"/>
</dbReference>
<dbReference type="GO" id="GO:0016020">
    <property type="term" value="C:membrane"/>
    <property type="evidence" value="ECO:0007669"/>
    <property type="project" value="TreeGrafter"/>
</dbReference>
<dbReference type="InterPro" id="IPR029058">
    <property type="entry name" value="AB_hydrolase_fold"/>
</dbReference>
<evidence type="ECO:0000259" key="1">
    <source>
        <dbReference type="Pfam" id="PF12697"/>
    </source>
</evidence>
<accession>A0A542DVM3</accession>